<accession>A0A5C6PHU1</accession>
<evidence type="ECO:0000313" key="2">
    <source>
        <dbReference type="EMBL" id="TWW78925.1"/>
    </source>
</evidence>
<evidence type="ECO:0000313" key="3">
    <source>
        <dbReference type="Proteomes" id="UP000324091"/>
    </source>
</evidence>
<comment type="caution">
    <text evidence="2">The sequence shown here is derived from an EMBL/GenBank/DDBJ whole genome shotgun (WGS) entry which is preliminary data.</text>
</comment>
<proteinExistence type="predicted"/>
<dbReference type="SUPFAM" id="SSF57196">
    <property type="entry name" value="EGF/Laminin"/>
    <property type="match status" value="1"/>
</dbReference>
<protein>
    <submittedName>
        <fullName evidence="2">EGF-containing fibulin-like extracellular matrix protein 1</fullName>
    </submittedName>
</protein>
<dbReference type="PROSITE" id="PS01187">
    <property type="entry name" value="EGF_CA"/>
    <property type="match status" value="1"/>
</dbReference>
<dbReference type="AlphaFoldDB" id="A0A5C6PHU1"/>
<keyword evidence="3" id="KW-1185">Reference proteome</keyword>
<gene>
    <name evidence="2" type="ORF">D4764_11G0010460</name>
</gene>
<organism evidence="2 3">
    <name type="scientific">Takifugu flavidus</name>
    <name type="common">sansaifugu</name>
    <dbReference type="NCBI Taxonomy" id="433684"/>
    <lineage>
        <taxon>Eukaryota</taxon>
        <taxon>Metazoa</taxon>
        <taxon>Chordata</taxon>
        <taxon>Craniata</taxon>
        <taxon>Vertebrata</taxon>
        <taxon>Euteleostomi</taxon>
        <taxon>Actinopterygii</taxon>
        <taxon>Neopterygii</taxon>
        <taxon>Teleostei</taxon>
        <taxon>Neoteleostei</taxon>
        <taxon>Acanthomorphata</taxon>
        <taxon>Eupercaria</taxon>
        <taxon>Tetraodontiformes</taxon>
        <taxon>Tetradontoidea</taxon>
        <taxon>Tetraodontidae</taxon>
        <taxon>Takifugu</taxon>
    </lineage>
</organism>
<dbReference type="Proteomes" id="UP000324091">
    <property type="component" value="Chromosome 11"/>
</dbReference>
<dbReference type="GO" id="GO:0005509">
    <property type="term" value="F:calcium ion binding"/>
    <property type="evidence" value="ECO:0007669"/>
    <property type="project" value="InterPro"/>
</dbReference>
<evidence type="ECO:0000256" key="1">
    <source>
        <dbReference type="ARBA" id="ARBA00023157"/>
    </source>
</evidence>
<name>A0A5C6PHU1_9TELE</name>
<dbReference type="Gene3D" id="2.10.25.10">
    <property type="entry name" value="Laminin"/>
    <property type="match status" value="1"/>
</dbReference>
<dbReference type="EMBL" id="RHFK02000003">
    <property type="protein sequence ID" value="TWW78925.1"/>
    <property type="molecule type" value="Genomic_DNA"/>
</dbReference>
<dbReference type="InterPro" id="IPR018097">
    <property type="entry name" value="EGF_Ca-bd_CS"/>
</dbReference>
<keyword evidence="1" id="KW-1015">Disulfide bond</keyword>
<dbReference type="GO" id="GO:0032502">
    <property type="term" value="P:developmental process"/>
    <property type="evidence" value="ECO:0007669"/>
    <property type="project" value="UniProtKB-ARBA"/>
</dbReference>
<reference evidence="2 3" key="1">
    <citation type="submission" date="2019-04" db="EMBL/GenBank/DDBJ databases">
        <title>Chromosome genome assembly for Takifugu flavidus.</title>
        <authorList>
            <person name="Xiao S."/>
        </authorList>
    </citation>
    <scope>NUCLEOTIDE SEQUENCE [LARGE SCALE GENOMIC DNA]</scope>
    <source>
        <strain evidence="2">HTHZ2018</strain>
        <tissue evidence="2">Muscle</tissue>
    </source>
</reference>
<sequence length="176" mass="19215">MGGTCLLGLITMSGCNVWIDMLGTCVCLCALLTHVLSLEPEEPVLYSCTDGYEYDRIREQCRDIDECSLIDDACKGGMQCINHFGGYLCLPKNAIIYISQDSDQPTASDPVPPGTGVGTSQITRVFSSSETMSQASRHIRCANGFTVDEQNLCRGKLSTSCSQFSHQMMHSIYSSE</sequence>